<evidence type="ECO:0000313" key="2">
    <source>
        <dbReference type="EMBL" id="QJH93103.1"/>
    </source>
</evidence>
<feature type="compositionally biased region" description="Basic and acidic residues" evidence="1">
    <location>
        <begin position="98"/>
        <end position="110"/>
    </location>
</feature>
<accession>A0A6M3X7G8</accession>
<reference evidence="2" key="1">
    <citation type="submission" date="2020-03" db="EMBL/GenBank/DDBJ databases">
        <title>The deep terrestrial virosphere.</title>
        <authorList>
            <person name="Holmfeldt K."/>
            <person name="Nilsson E."/>
            <person name="Simone D."/>
            <person name="Lopez-Fernandez M."/>
            <person name="Wu X."/>
            <person name="de Brujin I."/>
            <person name="Lundin D."/>
            <person name="Andersson A."/>
            <person name="Bertilsson S."/>
            <person name="Dopson M."/>
        </authorList>
    </citation>
    <scope>NUCLEOTIDE SEQUENCE</scope>
    <source>
        <strain evidence="2">MM171B02765</strain>
    </source>
</reference>
<sequence>MVSKIVNDYLEKKGIELNEISTDELEELFVIIEQKAREDELEQCNCSRFGCALQDEILLGTFRTDEIFELKERIAELEGLLSRWKVSGETDDSTLEADTNKALKKKEEMK</sequence>
<dbReference type="EMBL" id="MT143946">
    <property type="protein sequence ID" value="QJH93103.1"/>
    <property type="molecule type" value="Genomic_DNA"/>
</dbReference>
<gene>
    <name evidence="2" type="ORF">MM171B02765_0010</name>
</gene>
<organism evidence="2">
    <name type="scientific">viral metagenome</name>
    <dbReference type="NCBI Taxonomy" id="1070528"/>
    <lineage>
        <taxon>unclassified sequences</taxon>
        <taxon>metagenomes</taxon>
        <taxon>organismal metagenomes</taxon>
    </lineage>
</organism>
<protein>
    <submittedName>
        <fullName evidence="2">Uncharacterized protein</fullName>
    </submittedName>
</protein>
<evidence type="ECO:0000256" key="1">
    <source>
        <dbReference type="SAM" id="MobiDB-lite"/>
    </source>
</evidence>
<dbReference type="AlphaFoldDB" id="A0A6M3X7G8"/>
<name>A0A6M3X7G8_9ZZZZ</name>
<feature type="region of interest" description="Disordered" evidence="1">
    <location>
        <begin position="89"/>
        <end position="110"/>
    </location>
</feature>
<proteinExistence type="predicted"/>